<dbReference type="RefSeq" id="WP_119349987.1">
    <property type="nucleotide sequence ID" value="NZ_QWET01000007.1"/>
</dbReference>
<dbReference type="Gene3D" id="3.30.450.20">
    <property type="entry name" value="PAS domain"/>
    <property type="match status" value="1"/>
</dbReference>
<name>A0A399D321_9BACT</name>
<evidence type="ECO:0000259" key="1">
    <source>
        <dbReference type="Pfam" id="PF13426"/>
    </source>
</evidence>
<proteinExistence type="predicted"/>
<evidence type="ECO:0000313" key="3">
    <source>
        <dbReference type="Proteomes" id="UP000266441"/>
    </source>
</evidence>
<keyword evidence="3" id="KW-1185">Reference proteome</keyword>
<dbReference type="SUPFAM" id="SSF55785">
    <property type="entry name" value="PYP-like sensor domain (PAS domain)"/>
    <property type="match status" value="1"/>
</dbReference>
<dbReference type="InterPro" id="IPR035965">
    <property type="entry name" value="PAS-like_dom_sf"/>
</dbReference>
<dbReference type="InterPro" id="IPR000014">
    <property type="entry name" value="PAS"/>
</dbReference>
<dbReference type="OrthoDB" id="5760647at2"/>
<dbReference type="AlphaFoldDB" id="A0A399D321"/>
<dbReference type="NCBIfam" id="TIGR00229">
    <property type="entry name" value="sensory_box"/>
    <property type="match status" value="1"/>
</dbReference>
<gene>
    <name evidence="2" type="ORF">D1164_10765</name>
</gene>
<comment type="caution">
    <text evidence="2">The sequence shown here is derived from an EMBL/GenBank/DDBJ whole genome shotgun (WGS) entry which is preliminary data.</text>
</comment>
<dbReference type="CDD" id="cd00130">
    <property type="entry name" value="PAS"/>
    <property type="match status" value="1"/>
</dbReference>
<protein>
    <submittedName>
        <fullName evidence="2">PAS domain-containing protein</fullName>
    </submittedName>
</protein>
<feature type="domain" description="PAS" evidence="1">
    <location>
        <begin position="90"/>
        <end position="185"/>
    </location>
</feature>
<evidence type="ECO:0000313" key="2">
    <source>
        <dbReference type="EMBL" id="RIH65062.1"/>
    </source>
</evidence>
<dbReference type="EMBL" id="QWET01000007">
    <property type="protein sequence ID" value="RIH65062.1"/>
    <property type="molecule type" value="Genomic_DNA"/>
</dbReference>
<sequence>MKNNLSDMMGVDMYLAGLSKSEFKKIQKYLKPSNRTVPPLLCWDICFPYYQEMLNKAKINTELQVLYKYSRRYNWNIDLDKTLNAFPYEALVLTDETKNILWVNNGFSEMTGYPKSHAINRSPGFLQGEKTSEAVKSGIRKKIQLKKPFKEVIVNYRKNGSTYNCEVRIFPLAGDNSLHFLALEREVS</sequence>
<reference evidence="2 3" key="1">
    <citation type="journal article" date="2015" name="Int. J. Syst. Evol. Microbiol.">
        <title>Mariniphaga sediminis sp. nov., isolated from coastal sediment.</title>
        <authorList>
            <person name="Wang F.Q."/>
            <person name="Shen Q.Y."/>
            <person name="Chen G.J."/>
            <person name="Du Z.J."/>
        </authorList>
    </citation>
    <scope>NUCLEOTIDE SEQUENCE [LARGE SCALE GENOMIC DNA]</scope>
    <source>
        <strain evidence="2 3">SY21</strain>
    </source>
</reference>
<dbReference type="Proteomes" id="UP000266441">
    <property type="component" value="Unassembled WGS sequence"/>
</dbReference>
<dbReference type="Pfam" id="PF13426">
    <property type="entry name" value="PAS_9"/>
    <property type="match status" value="1"/>
</dbReference>
<accession>A0A399D321</accession>
<organism evidence="2 3">
    <name type="scientific">Mariniphaga sediminis</name>
    <dbReference type="NCBI Taxonomy" id="1628158"/>
    <lineage>
        <taxon>Bacteria</taxon>
        <taxon>Pseudomonadati</taxon>
        <taxon>Bacteroidota</taxon>
        <taxon>Bacteroidia</taxon>
        <taxon>Marinilabiliales</taxon>
        <taxon>Prolixibacteraceae</taxon>
        <taxon>Mariniphaga</taxon>
    </lineage>
</organism>